<dbReference type="GeneID" id="19238875"/>
<organism evidence="2 3">
    <name type="scientific">Endocarpon pusillum (strain Z07020 / HMAS-L-300199)</name>
    <name type="common">Lichen-forming fungus</name>
    <dbReference type="NCBI Taxonomy" id="1263415"/>
    <lineage>
        <taxon>Eukaryota</taxon>
        <taxon>Fungi</taxon>
        <taxon>Dikarya</taxon>
        <taxon>Ascomycota</taxon>
        <taxon>Pezizomycotina</taxon>
        <taxon>Eurotiomycetes</taxon>
        <taxon>Chaetothyriomycetidae</taxon>
        <taxon>Verrucariales</taxon>
        <taxon>Verrucariaceae</taxon>
        <taxon>Endocarpon</taxon>
    </lineage>
</organism>
<evidence type="ECO:0000256" key="1">
    <source>
        <dbReference type="SAM" id="MobiDB-lite"/>
    </source>
</evidence>
<name>U1GNZ2_ENDPU</name>
<dbReference type="RefSeq" id="XP_007800335.1">
    <property type="nucleotide sequence ID" value="XM_007802144.1"/>
</dbReference>
<gene>
    <name evidence="2" type="ORF">EPUS_03838</name>
</gene>
<accession>U1GNZ2</accession>
<evidence type="ECO:0000313" key="2">
    <source>
        <dbReference type="EMBL" id="ERF74023.1"/>
    </source>
</evidence>
<proteinExistence type="predicted"/>
<dbReference type="Proteomes" id="UP000019373">
    <property type="component" value="Unassembled WGS sequence"/>
</dbReference>
<dbReference type="AlphaFoldDB" id="U1GNZ2"/>
<reference evidence="3" key="1">
    <citation type="journal article" date="2014" name="BMC Genomics">
        <title>Genome characteristics reveal the impact of lichenization on lichen-forming fungus Endocarpon pusillum Hedwig (Verrucariales, Ascomycota).</title>
        <authorList>
            <person name="Wang Y.-Y."/>
            <person name="Liu B."/>
            <person name="Zhang X.-Y."/>
            <person name="Zhou Q.-M."/>
            <person name="Zhang T."/>
            <person name="Li H."/>
            <person name="Yu Y.-F."/>
            <person name="Zhang X.-L."/>
            <person name="Hao X.-Y."/>
            <person name="Wang M."/>
            <person name="Wang L."/>
            <person name="Wei J.-C."/>
        </authorList>
    </citation>
    <scope>NUCLEOTIDE SEQUENCE [LARGE SCALE GENOMIC DNA]</scope>
    <source>
        <strain evidence="3">Z07020 / HMAS-L-300199</strain>
    </source>
</reference>
<evidence type="ECO:0000313" key="3">
    <source>
        <dbReference type="Proteomes" id="UP000019373"/>
    </source>
</evidence>
<sequence>MAPTRSPQMMKVTAGCSEERESKRHETEYVSSVCQSHIPDREIAGLYLLMAEIALYEPLPPPPILIVTNDIDTPSLIETRLARAVRIGSDATLDEINRIAVDDEEDTNSASKSVHVHHELIHPLWYSKRAKNLHFKKPDWLHPFLNRKMYLRDRFYKHL</sequence>
<feature type="region of interest" description="Disordered" evidence="1">
    <location>
        <begin position="1"/>
        <end position="23"/>
    </location>
</feature>
<dbReference type="EMBL" id="KE720909">
    <property type="protein sequence ID" value="ERF74023.1"/>
    <property type="molecule type" value="Genomic_DNA"/>
</dbReference>
<protein>
    <submittedName>
        <fullName evidence="2">Uncharacterized protein</fullName>
    </submittedName>
</protein>
<dbReference type="HOGENOM" id="CLU_1660743_0_0_1"/>
<keyword evidence="3" id="KW-1185">Reference proteome</keyword>